<keyword evidence="4" id="KW-1015">Disulfide bond</keyword>
<dbReference type="AlphaFoldDB" id="G8YVP1"/>
<evidence type="ECO:0000313" key="10">
    <source>
        <dbReference type="Proteomes" id="UP000005222"/>
    </source>
</evidence>
<dbReference type="Proteomes" id="UP000005222">
    <property type="component" value="Chromosome B"/>
</dbReference>
<evidence type="ECO:0000259" key="7">
    <source>
        <dbReference type="PROSITE" id="PS51914"/>
    </source>
</evidence>
<keyword evidence="2 6" id="KW-0732">Signal</keyword>
<name>G8YVP1_PICSO</name>
<evidence type="ECO:0000256" key="3">
    <source>
        <dbReference type="ARBA" id="ARBA00022824"/>
    </source>
</evidence>
<dbReference type="InParanoid" id="G8YVP1"/>
<dbReference type="eggNOG" id="KOG2397">
    <property type="taxonomic scope" value="Eukaryota"/>
</dbReference>
<gene>
    <name evidence="8" type="primary">Piso0_000529</name>
    <name evidence="8" type="ORF">GNLVRS01_PISO0A11352g</name>
    <name evidence="9" type="ORF">GNLVRS01_PISO0B11419g</name>
</gene>
<evidence type="ECO:0000313" key="9">
    <source>
        <dbReference type="EMBL" id="CCE73485.1"/>
    </source>
</evidence>
<dbReference type="Pfam" id="PF12999">
    <property type="entry name" value="PRKCSH-like"/>
    <property type="match status" value="1"/>
</dbReference>
<evidence type="ECO:0000256" key="2">
    <source>
        <dbReference type="ARBA" id="ARBA00022729"/>
    </source>
</evidence>
<evidence type="ECO:0000256" key="4">
    <source>
        <dbReference type="ARBA" id="ARBA00023157"/>
    </source>
</evidence>
<dbReference type="Pfam" id="PF13015">
    <property type="entry name" value="PRKCSH_1"/>
    <property type="match status" value="1"/>
</dbReference>
<dbReference type="GO" id="GO:0006491">
    <property type="term" value="P:N-glycan processing"/>
    <property type="evidence" value="ECO:0007669"/>
    <property type="project" value="TreeGrafter"/>
</dbReference>
<dbReference type="InterPro" id="IPR039794">
    <property type="entry name" value="Gtb1-like"/>
</dbReference>
<accession>G8YVP1</accession>
<feature type="signal peptide" evidence="6">
    <location>
        <begin position="1"/>
        <end position="22"/>
    </location>
</feature>
<keyword evidence="5" id="KW-0175">Coiled coil</keyword>
<dbReference type="EMBL" id="FO082058">
    <property type="protein sequence ID" value="CCE73485.1"/>
    <property type="molecule type" value="Genomic_DNA"/>
</dbReference>
<dbReference type="EMBL" id="FO082059">
    <property type="protein sequence ID" value="CCE72924.1"/>
    <property type="molecule type" value="Genomic_DNA"/>
</dbReference>
<dbReference type="InterPro" id="IPR028146">
    <property type="entry name" value="PRKCSH_N"/>
</dbReference>
<dbReference type="GO" id="GO:0017177">
    <property type="term" value="C:glucosidase II complex"/>
    <property type="evidence" value="ECO:0007669"/>
    <property type="project" value="TreeGrafter"/>
</dbReference>
<proteinExistence type="predicted"/>
<dbReference type="FunCoup" id="G8YVP1">
    <property type="interactions" value="915"/>
</dbReference>
<reference evidence="10" key="2">
    <citation type="journal article" date="2012" name="G3 (Bethesda)">
        <title>Pichia sorbitophila, an interspecies yeast hybrid reveals early steps of genome resolution following polyploidization.</title>
        <authorList>
            <person name="Leh Louis V."/>
            <person name="Despons L."/>
            <person name="Friedrich A."/>
            <person name="Martin T."/>
            <person name="Durrens P."/>
            <person name="Casaregola S."/>
            <person name="Neuveglise C."/>
            <person name="Fairhead C."/>
            <person name="Marck C."/>
            <person name="Cruz J.A."/>
            <person name="Straub M.L."/>
            <person name="Kugler V."/>
            <person name="Sacerdot C."/>
            <person name="Uzunov Z."/>
            <person name="Thierry A."/>
            <person name="Weiss S."/>
            <person name="Bleykasten C."/>
            <person name="De Montigny J."/>
            <person name="Jacques N."/>
            <person name="Jung P."/>
            <person name="Lemaire M."/>
            <person name="Mallet S."/>
            <person name="Morel G."/>
            <person name="Richard G.F."/>
            <person name="Sarkar A."/>
            <person name="Savel G."/>
            <person name="Schacherer J."/>
            <person name="Seret M.L."/>
            <person name="Talla E."/>
            <person name="Samson G."/>
            <person name="Jubin C."/>
            <person name="Poulain J."/>
            <person name="Vacherie B."/>
            <person name="Barbe V."/>
            <person name="Pelletier E."/>
            <person name="Sherman D.J."/>
            <person name="Westhof E."/>
            <person name="Weissenbach J."/>
            <person name="Baret P.V."/>
            <person name="Wincker P."/>
            <person name="Gaillardin C."/>
            <person name="Dujon B."/>
            <person name="Souciet J.L."/>
        </authorList>
    </citation>
    <scope>NUCLEOTIDE SEQUENCE [LARGE SCALE GENOMIC DNA]</scope>
    <source>
        <strain evidence="10">ATCC MYA-4447 / BCRC 22081 / CBS 7064 / NBRC 10061 / NRRL Y-12695</strain>
    </source>
</reference>
<dbReference type="Proteomes" id="UP000005222">
    <property type="component" value="Chromosome A"/>
</dbReference>
<dbReference type="PANTHER" id="PTHR12630:SF1">
    <property type="entry name" value="GLUCOSIDASE 2 SUBUNIT BETA"/>
    <property type="match status" value="1"/>
</dbReference>
<organism evidence="8 10">
    <name type="scientific">Pichia sorbitophila (strain ATCC MYA-4447 / BCRC 22081 / CBS 7064 / NBRC 10061 / NRRL Y-12695)</name>
    <name type="common">Hybrid yeast</name>
    <dbReference type="NCBI Taxonomy" id="559304"/>
    <lineage>
        <taxon>Eukaryota</taxon>
        <taxon>Fungi</taxon>
        <taxon>Dikarya</taxon>
        <taxon>Ascomycota</taxon>
        <taxon>Saccharomycotina</taxon>
        <taxon>Pichiomycetes</taxon>
        <taxon>Debaryomycetaceae</taxon>
        <taxon>Millerozyma</taxon>
    </lineage>
</organism>
<dbReference type="HOGENOM" id="CLU_016834_2_1_1"/>
<dbReference type="InterPro" id="IPR044865">
    <property type="entry name" value="MRH_dom"/>
</dbReference>
<dbReference type="PROSITE" id="PS51914">
    <property type="entry name" value="MRH"/>
    <property type="match status" value="1"/>
</dbReference>
<dbReference type="SUPFAM" id="SSF50911">
    <property type="entry name" value="Mannose 6-phosphate receptor domain"/>
    <property type="match status" value="1"/>
</dbReference>
<dbReference type="OMA" id="YENGQHC"/>
<dbReference type="PANTHER" id="PTHR12630">
    <property type="entry name" value="N-LINKED OLIGOSACCHARIDE PROCESSING"/>
    <property type="match status" value="1"/>
</dbReference>
<evidence type="ECO:0000313" key="8">
    <source>
        <dbReference type="EMBL" id="CCE72924.1"/>
    </source>
</evidence>
<sequence>MKIQCIEVFAVVTTLLLGYSESSILGVPPERLKYYEPKIGSSGEKTWACLNHPEIVLSYNQINDDYCDCPDGSDEPGTNACPYSPELKFFCRNDGHFPGYLENYKLNDGVCDYDICCDGTDEYKTGLCPNKCAEVHQQYISFKDKAIHDNQLGLNEKKKLIQEAEDLREHISTALNSFRVQESKLKEKIKNAQIALQNSEQFVANVADQFSDDLRKLADTINANQNSLEQINRRQIFLENTLSHLMANYNPNFNDLAVKEAIQKYQNFVSNKKDIPFKDEKKMFDELKKKLESVKTSSKGGNEAIKSSENDLTPTLQNMVHYYFTKIVDSFSYPNDAIENDVGSVDPQSNDQITEMESQLDELRNKIQMFDEELNKDYGESDVLRSLNTKKIDTNFGGYRYIISFLQSVYQDQNLIGQFDKFENGILYYSNGDKCWNGPHRSANFITYCGPEHKLISVGEPEKCKYVFEVFSPAVCEPIDEKDIKSNFKVDFTQL</sequence>
<feature type="coiled-coil region" evidence="5">
    <location>
        <begin position="353"/>
        <end position="380"/>
    </location>
</feature>
<evidence type="ECO:0000256" key="1">
    <source>
        <dbReference type="ARBA" id="ARBA00022387"/>
    </source>
</evidence>
<reference evidence="8" key="1">
    <citation type="submission" date="2011-10" db="EMBL/GenBank/DDBJ databases">
        <authorList>
            <person name="Genoscope - CEA"/>
        </authorList>
    </citation>
    <scope>NUCLEOTIDE SEQUENCE</scope>
    <source>
        <strain evidence="8">CBS 7064</strain>
    </source>
</reference>
<keyword evidence="10" id="KW-1185">Reference proteome</keyword>
<dbReference type="OrthoDB" id="28322at2759"/>
<protein>
    <recommendedName>
        <fullName evidence="1">Glucosidase 2 subunit beta</fullName>
    </recommendedName>
</protein>
<evidence type="ECO:0000256" key="6">
    <source>
        <dbReference type="SAM" id="SignalP"/>
    </source>
</evidence>
<feature type="domain" description="MRH" evidence="7">
    <location>
        <begin position="371"/>
        <end position="478"/>
    </location>
</feature>
<keyword evidence="3" id="KW-0256">Endoplasmic reticulum</keyword>
<dbReference type="STRING" id="559304.G8YVP1"/>
<evidence type="ECO:0000256" key="5">
    <source>
        <dbReference type="SAM" id="Coils"/>
    </source>
</evidence>
<dbReference type="InterPro" id="IPR009011">
    <property type="entry name" value="Man6P_isomerase_rcpt-bd_dom_sf"/>
</dbReference>
<dbReference type="Gene3D" id="2.70.130.10">
    <property type="entry name" value="Mannose-6-phosphate receptor binding domain"/>
    <property type="match status" value="1"/>
</dbReference>
<feature type="chain" id="PRO_5007664919" description="Glucosidase 2 subunit beta" evidence="6">
    <location>
        <begin position="23"/>
        <end position="495"/>
    </location>
</feature>
<dbReference type="InterPro" id="IPR036607">
    <property type="entry name" value="PRKCSH"/>
</dbReference>